<keyword evidence="7" id="KW-1185">Reference proteome</keyword>
<dbReference type="GO" id="GO:0003700">
    <property type="term" value="F:DNA-binding transcription factor activity"/>
    <property type="evidence" value="ECO:0007669"/>
    <property type="project" value="TreeGrafter"/>
</dbReference>
<organism evidence="6 7">
    <name type="scientific">Ketobacter alkanivorans</name>
    <dbReference type="NCBI Taxonomy" id="1917421"/>
    <lineage>
        <taxon>Bacteria</taxon>
        <taxon>Pseudomonadati</taxon>
        <taxon>Pseudomonadota</taxon>
        <taxon>Gammaproteobacteria</taxon>
        <taxon>Pseudomonadales</taxon>
        <taxon>Ketobacteraceae</taxon>
        <taxon>Ketobacter</taxon>
    </lineage>
</organism>
<name>A0A2K9LN24_9GAMM</name>
<keyword evidence="3" id="KW-0804">Transcription</keyword>
<dbReference type="PROSITE" id="PS50977">
    <property type="entry name" value="HTH_TETR_2"/>
    <property type="match status" value="1"/>
</dbReference>
<dbReference type="InterPro" id="IPR036271">
    <property type="entry name" value="Tet_transcr_reg_TetR-rel_C_sf"/>
</dbReference>
<dbReference type="Proteomes" id="UP000235116">
    <property type="component" value="Chromosome"/>
</dbReference>
<dbReference type="Pfam" id="PF00440">
    <property type="entry name" value="TetR_N"/>
    <property type="match status" value="1"/>
</dbReference>
<dbReference type="SUPFAM" id="SSF48498">
    <property type="entry name" value="Tetracyclin repressor-like, C-terminal domain"/>
    <property type="match status" value="1"/>
</dbReference>
<dbReference type="AlphaFoldDB" id="A0A2K9LN24"/>
<dbReference type="PANTHER" id="PTHR30055">
    <property type="entry name" value="HTH-TYPE TRANSCRIPTIONAL REGULATOR RUTR"/>
    <property type="match status" value="1"/>
</dbReference>
<dbReference type="SUPFAM" id="SSF46689">
    <property type="entry name" value="Homeodomain-like"/>
    <property type="match status" value="1"/>
</dbReference>
<reference evidence="7" key="1">
    <citation type="submission" date="2017-08" db="EMBL/GenBank/DDBJ databases">
        <title>Direct submision.</title>
        <authorList>
            <person name="Kim S.-J."/>
            <person name="Rhee S.-K."/>
        </authorList>
    </citation>
    <scope>NUCLEOTIDE SEQUENCE [LARGE SCALE GENOMIC DNA]</scope>
    <source>
        <strain evidence="7">GI5</strain>
    </source>
</reference>
<keyword evidence="1" id="KW-0805">Transcription regulation</keyword>
<dbReference type="InterPro" id="IPR050109">
    <property type="entry name" value="HTH-type_TetR-like_transc_reg"/>
</dbReference>
<dbReference type="OrthoDB" id="6860332at2"/>
<dbReference type="Gene3D" id="1.10.10.60">
    <property type="entry name" value="Homeodomain-like"/>
    <property type="match status" value="1"/>
</dbReference>
<dbReference type="PRINTS" id="PR00455">
    <property type="entry name" value="HTHTETR"/>
</dbReference>
<evidence type="ECO:0000256" key="3">
    <source>
        <dbReference type="ARBA" id="ARBA00023163"/>
    </source>
</evidence>
<evidence type="ECO:0000256" key="4">
    <source>
        <dbReference type="PROSITE-ProRule" id="PRU00335"/>
    </source>
</evidence>
<dbReference type="InterPro" id="IPR001647">
    <property type="entry name" value="HTH_TetR"/>
</dbReference>
<evidence type="ECO:0000313" key="7">
    <source>
        <dbReference type="Proteomes" id="UP000235116"/>
    </source>
</evidence>
<proteinExistence type="predicted"/>
<dbReference type="GO" id="GO:0000976">
    <property type="term" value="F:transcription cis-regulatory region binding"/>
    <property type="evidence" value="ECO:0007669"/>
    <property type="project" value="TreeGrafter"/>
</dbReference>
<evidence type="ECO:0000256" key="2">
    <source>
        <dbReference type="ARBA" id="ARBA00023125"/>
    </source>
</evidence>
<accession>A0A2K9LN24</accession>
<dbReference type="EMBL" id="CP022684">
    <property type="protein sequence ID" value="AUM12194.1"/>
    <property type="molecule type" value="Genomic_DNA"/>
</dbReference>
<sequence length="206" mass="23369">MNQDDKQPSRQEILIAAATLFSEQGYNGTSFAAVAKASNQSKALVQYHFASKENLWKSAVRHLWEQRNNALPHYLDEQVLAELDNEAQSQMIRQLCRGLIRFTADNPQWVKIMYLESSAPGPRLDWMVSEFIQQDFSSGIAMVELAQQRHLLPPADPMSVLYILGGTVIHYVNVAPITQRVMGFDPFSDAQIDQYVDNFIGILQRP</sequence>
<dbReference type="Gene3D" id="1.10.357.10">
    <property type="entry name" value="Tetracycline Repressor, domain 2"/>
    <property type="match status" value="1"/>
</dbReference>
<gene>
    <name evidence="6" type="ORF">Kalk_07125</name>
</gene>
<dbReference type="KEGG" id="kak:Kalk_07125"/>
<evidence type="ECO:0000313" key="6">
    <source>
        <dbReference type="EMBL" id="AUM12194.1"/>
    </source>
</evidence>
<dbReference type="PANTHER" id="PTHR30055:SF234">
    <property type="entry name" value="HTH-TYPE TRANSCRIPTIONAL REGULATOR BETI"/>
    <property type="match status" value="1"/>
</dbReference>
<dbReference type="InterPro" id="IPR009057">
    <property type="entry name" value="Homeodomain-like_sf"/>
</dbReference>
<keyword evidence="2 4" id="KW-0238">DNA-binding</keyword>
<feature type="domain" description="HTH tetR-type" evidence="5">
    <location>
        <begin position="7"/>
        <end position="67"/>
    </location>
</feature>
<evidence type="ECO:0000259" key="5">
    <source>
        <dbReference type="PROSITE" id="PS50977"/>
    </source>
</evidence>
<feature type="DNA-binding region" description="H-T-H motif" evidence="4">
    <location>
        <begin position="30"/>
        <end position="49"/>
    </location>
</feature>
<evidence type="ECO:0000256" key="1">
    <source>
        <dbReference type="ARBA" id="ARBA00023015"/>
    </source>
</evidence>
<dbReference type="RefSeq" id="WP_101893530.1">
    <property type="nucleotide sequence ID" value="NZ_CP022684.1"/>
</dbReference>
<protein>
    <recommendedName>
        <fullName evidence="5">HTH tetR-type domain-containing protein</fullName>
    </recommendedName>
</protein>